<evidence type="ECO:0000256" key="1">
    <source>
        <dbReference type="ARBA" id="ARBA00000348"/>
    </source>
</evidence>
<evidence type="ECO:0000313" key="11">
    <source>
        <dbReference type="EMBL" id="RJP66628.1"/>
    </source>
</evidence>
<dbReference type="HAMAP" id="MF_00067">
    <property type="entry name" value="GmhA"/>
    <property type="match status" value="1"/>
</dbReference>
<dbReference type="PROSITE" id="PS51464">
    <property type="entry name" value="SIS"/>
    <property type="match status" value="1"/>
</dbReference>
<comment type="catalytic activity">
    <reaction evidence="1 9">
        <text>2 D-sedoheptulose 7-phosphate = D-glycero-alpha-D-manno-heptose 7-phosphate + D-glycero-beta-D-manno-heptose 7-phosphate</text>
        <dbReference type="Rhea" id="RHEA:27489"/>
        <dbReference type="ChEBI" id="CHEBI:57483"/>
        <dbReference type="ChEBI" id="CHEBI:60203"/>
        <dbReference type="ChEBI" id="CHEBI:60204"/>
        <dbReference type="EC" id="5.3.1.28"/>
    </reaction>
</comment>
<dbReference type="UniPathway" id="UPA00041">
    <property type="reaction ID" value="UER00436"/>
</dbReference>
<sequence length="200" mass="21358">MSHADAILERVNEAKNSLDGFDSHLVGFVADMVALIVNAYRANRKVVLMGNGGSAADAQHLAAELVGRFFKERAALEAIALNTNTSILTSVGNDYGYEHTFRRQVEALAHEGDVVIGISTSGNSPNVIEALKEAKRKSCHTIGLTGRSGGKMKGLVDLCVCAPSTSTPRIQENHILIGHIVCELVEQELFGNSAGQQDSE</sequence>
<comment type="pathway">
    <text evidence="9">Carbohydrate biosynthesis; D-glycero-D-manno-heptose 7-phosphate biosynthesis; D-glycero-alpha-D-manno-heptose 7-phosphate and D-glycero-beta-D-manno-heptose 7-phosphate from sedoheptulose 7-phosphate: step 1/1.</text>
</comment>
<accession>A0A419ESP1</accession>
<comment type="caution">
    <text evidence="11">The sequence shown here is derived from an EMBL/GenBank/DDBJ whole genome shotgun (WGS) entry which is preliminary data.</text>
</comment>
<dbReference type="Pfam" id="PF13580">
    <property type="entry name" value="SIS_2"/>
    <property type="match status" value="1"/>
</dbReference>
<dbReference type="InterPro" id="IPR004515">
    <property type="entry name" value="Phosphoheptose_Isoase"/>
</dbReference>
<feature type="binding site" evidence="9">
    <location>
        <position position="179"/>
    </location>
    <ligand>
        <name>Zn(2+)</name>
        <dbReference type="ChEBI" id="CHEBI:29105"/>
    </ligand>
</feature>
<feature type="binding site" evidence="9">
    <location>
        <position position="60"/>
    </location>
    <ligand>
        <name>Zn(2+)</name>
        <dbReference type="ChEBI" id="CHEBI:29105"/>
    </ligand>
</feature>
<feature type="binding site" evidence="9">
    <location>
        <position position="171"/>
    </location>
    <ligand>
        <name>substrate</name>
    </ligand>
</feature>
<feature type="binding site" evidence="9">
    <location>
        <begin position="51"/>
        <end position="53"/>
    </location>
    <ligand>
        <name>substrate</name>
    </ligand>
</feature>
<feature type="binding site" evidence="9">
    <location>
        <position position="64"/>
    </location>
    <ligand>
        <name>Zn(2+)</name>
        <dbReference type="ChEBI" id="CHEBI:29105"/>
    </ligand>
</feature>
<evidence type="ECO:0000256" key="7">
    <source>
        <dbReference type="ARBA" id="ARBA00023235"/>
    </source>
</evidence>
<evidence type="ECO:0000256" key="6">
    <source>
        <dbReference type="ARBA" id="ARBA00022833"/>
    </source>
</evidence>
<feature type="domain" description="SIS" evidence="10">
    <location>
        <begin position="36"/>
        <end position="195"/>
    </location>
</feature>
<evidence type="ECO:0000256" key="5">
    <source>
        <dbReference type="ARBA" id="ARBA00022723"/>
    </source>
</evidence>
<feature type="binding site" evidence="9">
    <location>
        <begin position="119"/>
        <end position="121"/>
    </location>
    <ligand>
        <name>substrate</name>
    </ligand>
</feature>
<dbReference type="GO" id="GO:0008270">
    <property type="term" value="F:zinc ion binding"/>
    <property type="evidence" value="ECO:0007669"/>
    <property type="project" value="UniProtKB-UniRule"/>
</dbReference>
<evidence type="ECO:0000256" key="9">
    <source>
        <dbReference type="HAMAP-Rule" id="MF_00067"/>
    </source>
</evidence>
<dbReference type="InterPro" id="IPR035461">
    <property type="entry name" value="GmhA/DiaA"/>
</dbReference>
<keyword evidence="5 9" id="KW-0479">Metal-binding</keyword>
<organism evidence="11 12">
    <name type="scientific">Candidatus Abyssobacteria bacterium SURF_17</name>
    <dbReference type="NCBI Taxonomy" id="2093361"/>
    <lineage>
        <taxon>Bacteria</taxon>
        <taxon>Pseudomonadati</taxon>
        <taxon>Candidatus Hydrogenedentota</taxon>
        <taxon>Candidatus Abyssobacteria</taxon>
    </lineage>
</organism>
<dbReference type="GO" id="GO:0097367">
    <property type="term" value="F:carbohydrate derivative binding"/>
    <property type="evidence" value="ECO:0007669"/>
    <property type="project" value="InterPro"/>
</dbReference>
<evidence type="ECO:0000259" key="10">
    <source>
        <dbReference type="PROSITE" id="PS51464"/>
    </source>
</evidence>
<dbReference type="GO" id="GO:2001061">
    <property type="term" value="P:D-glycero-D-manno-heptose 7-phosphate biosynthetic process"/>
    <property type="evidence" value="ECO:0007669"/>
    <property type="project" value="UniProtKB-UniPathway"/>
</dbReference>
<comment type="cofactor">
    <cofactor evidence="9">
        <name>Zn(2+)</name>
        <dbReference type="ChEBI" id="CHEBI:29105"/>
    </cofactor>
    <text evidence="9">Binds 1 zinc ion per subunit.</text>
</comment>
<reference evidence="11 12" key="1">
    <citation type="journal article" date="2017" name="ISME J.">
        <title>Energy and carbon metabolisms in a deep terrestrial subsurface fluid microbial community.</title>
        <authorList>
            <person name="Momper L."/>
            <person name="Jungbluth S.P."/>
            <person name="Lee M.D."/>
            <person name="Amend J.P."/>
        </authorList>
    </citation>
    <scope>NUCLEOTIDE SEQUENCE [LARGE SCALE GENOMIC DNA]</scope>
    <source>
        <strain evidence="11">SURF_17</strain>
    </source>
</reference>
<feature type="binding site" evidence="9">
    <location>
        <position position="64"/>
    </location>
    <ligand>
        <name>substrate</name>
    </ligand>
</feature>
<evidence type="ECO:0000313" key="12">
    <source>
        <dbReference type="Proteomes" id="UP000285961"/>
    </source>
</evidence>
<dbReference type="Proteomes" id="UP000285961">
    <property type="component" value="Unassembled WGS sequence"/>
</dbReference>
<dbReference type="EMBL" id="QZKI01000113">
    <property type="protein sequence ID" value="RJP66628.1"/>
    <property type="molecule type" value="Genomic_DNA"/>
</dbReference>
<evidence type="ECO:0000256" key="2">
    <source>
        <dbReference type="ARBA" id="ARBA00004496"/>
    </source>
</evidence>
<name>A0A419ESP1_9BACT</name>
<dbReference type="GO" id="GO:0005737">
    <property type="term" value="C:cytoplasm"/>
    <property type="evidence" value="ECO:0007669"/>
    <property type="project" value="UniProtKB-SubCell"/>
</dbReference>
<feature type="binding site" evidence="9">
    <location>
        <position position="171"/>
    </location>
    <ligand>
        <name>Zn(2+)</name>
        <dbReference type="ChEBI" id="CHEBI:29105"/>
    </ligand>
</feature>
<evidence type="ECO:0000256" key="8">
    <source>
        <dbReference type="ARBA" id="ARBA00023277"/>
    </source>
</evidence>
<dbReference type="PANTHER" id="PTHR30390">
    <property type="entry name" value="SEDOHEPTULOSE 7-PHOSPHATE ISOMERASE / DNAA INITIATOR-ASSOCIATING FACTOR FOR REPLICATION INITIATION"/>
    <property type="match status" value="1"/>
</dbReference>
<dbReference type="PANTHER" id="PTHR30390:SF6">
    <property type="entry name" value="DNAA INITIATOR-ASSOCIATING PROTEIN DIAA"/>
    <property type="match status" value="1"/>
</dbReference>
<comment type="miscellaneous">
    <text evidence="9">The reaction produces a racemic mixture of D-glycero-alpha-D-manno-heptose 7-phosphate and D-glycero-beta-D-manno-heptose 7-phosphate.</text>
</comment>
<dbReference type="GO" id="GO:0008968">
    <property type="term" value="F:D-sedoheptulose 7-phosphate isomerase activity"/>
    <property type="evidence" value="ECO:0007669"/>
    <property type="project" value="UniProtKB-UniRule"/>
</dbReference>
<evidence type="ECO:0000256" key="4">
    <source>
        <dbReference type="ARBA" id="ARBA00022490"/>
    </source>
</evidence>
<keyword evidence="8 9" id="KW-0119">Carbohydrate metabolism</keyword>
<proteinExistence type="inferred from homology"/>
<dbReference type="AlphaFoldDB" id="A0A419ESP1"/>
<dbReference type="InterPro" id="IPR046348">
    <property type="entry name" value="SIS_dom_sf"/>
</dbReference>
<protein>
    <recommendedName>
        <fullName evidence="9">Phosphoheptose isomerase</fullName>
        <ecNumber evidence="9">5.3.1.28</ecNumber>
    </recommendedName>
    <alternativeName>
        <fullName evidence="9">Sedoheptulose 7-phosphate isomerase</fullName>
    </alternativeName>
</protein>
<feature type="binding site" evidence="9">
    <location>
        <position position="124"/>
    </location>
    <ligand>
        <name>substrate</name>
    </ligand>
</feature>
<evidence type="ECO:0000256" key="3">
    <source>
        <dbReference type="ARBA" id="ARBA00009894"/>
    </source>
</evidence>
<dbReference type="CDD" id="cd05006">
    <property type="entry name" value="SIS_GmhA"/>
    <property type="match status" value="1"/>
</dbReference>
<gene>
    <name evidence="9" type="primary">gmhA</name>
    <name evidence="11" type="ORF">C4532_15905</name>
</gene>
<dbReference type="GO" id="GO:0005975">
    <property type="term" value="P:carbohydrate metabolic process"/>
    <property type="evidence" value="ECO:0007669"/>
    <property type="project" value="UniProtKB-UniRule"/>
</dbReference>
<comment type="similarity">
    <text evidence="3 9">Belongs to the SIS family. GmhA subfamily.</text>
</comment>
<keyword evidence="4 9" id="KW-0963">Cytoplasm</keyword>
<feature type="binding site" evidence="9">
    <location>
        <begin position="93"/>
        <end position="94"/>
    </location>
    <ligand>
        <name>substrate</name>
    </ligand>
</feature>
<dbReference type="InterPro" id="IPR001347">
    <property type="entry name" value="SIS_dom"/>
</dbReference>
<keyword evidence="6 9" id="KW-0862">Zinc</keyword>
<dbReference type="EC" id="5.3.1.28" evidence="9"/>
<comment type="function">
    <text evidence="9">Catalyzes the isomerization of sedoheptulose 7-phosphate in D-glycero-D-manno-heptose 7-phosphate.</text>
</comment>
<dbReference type="Gene3D" id="3.40.50.10490">
    <property type="entry name" value="Glucose-6-phosphate isomerase like protein, domain 1"/>
    <property type="match status" value="1"/>
</dbReference>
<keyword evidence="7 9" id="KW-0413">Isomerase</keyword>
<comment type="subcellular location">
    <subcellularLocation>
        <location evidence="2 9">Cytoplasm</location>
    </subcellularLocation>
</comment>
<dbReference type="SUPFAM" id="SSF53697">
    <property type="entry name" value="SIS domain"/>
    <property type="match status" value="1"/>
</dbReference>
<dbReference type="InterPro" id="IPR050099">
    <property type="entry name" value="SIS_GmhA/DiaA_subfam"/>
</dbReference>